<name>A0A1Q4L0K8_BACCE</name>
<accession>A0A1Q4L0K8</accession>
<evidence type="ECO:0000256" key="2">
    <source>
        <dbReference type="SAM" id="Phobius"/>
    </source>
</evidence>
<feature type="transmembrane region" description="Helical" evidence="2">
    <location>
        <begin position="682"/>
        <end position="702"/>
    </location>
</feature>
<dbReference type="PANTHER" id="PTHR37813:SF1">
    <property type="entry name" value="FELS-2 PROPHAGE PROTEIN"/>
    <property type="match status" value="1"/>
</dbReference>
<dbReference type="AlphaFoldDB" id="A0A1Q4L0K8"/>
<evidence type="ECO:0000259" key="3">
    <source>
        <dbReference type="Pfam" id="PF10145"/>
    </source>
</evidence>
<feature type="transmembrane region" description="Helical" evidence="2">
    <location>
        <begin position="53"/>
        <end position="78"/>
    </location>
</feature>
<keyword evidence="2" id="KW-1133">Transmembrane helix</keyword>
<keyword evidence="2" id="KW-0812">Transmembrane</keyword>
<keyword evidence="1" id="KW-1188">Viral release from host cell</keyword>
<organism evidence="4 5">
    <name type="scientific">Bacillus cereus</name>
    <dbReference type="NCBI Taxonomy" id="1396"/>
    <lineage>
        <taxon>Bacteria</taxon>
        <taxon>Bacillati</taxon>
        <taxon>Bacillota</taxon>
        <taxon>Bacilli</taxon>
        <taxon>Bacillales</taxon>
        <taxon>Bacillaceae</taxon>
        <taxon>Bacillus</taxon>
        <taxon>Bacillus cereus group</taxon>
    </lineage>
</organism>
<evidence type="ECO:0000313" key="5">
    <source>
        <dbReference type="Proteomes" id="UP000186535"/>
    </source>
</evidence>
<feature type="transmembrane region" description="Helical" evidence="2">
    <location>
        <begin position="708"/>
        <end position="731"/>
    </location>
</feature>
<evidence type="ECO:0000313" key="4">
    <source>
        <dbReference type="EMBL" id="OKA30431.1"/>
    </source>
</evidence>
<reference evidence="4 5" key="1">
    <citation type="submission" date="2016-11" db="EMBL/GenBank/DDBJ databases">
        <title>Identification of Bacillus cereus isolated from egg-white.</title>
        <authorList>
            <person name="Soni A."/>
            <person name="Oey I."/>
            <person name="Silcock P."/>
            <person name="Bremer P."/>
        </authorList>
    </citation>
    <scope>NUCLEOTIDE SEQUENCE [LARGE SCALE GENOMIC DNA]</scope>
    <source>
        <strain evidence="4 5">NZAS03</strain>
    </source>
</reference>
<evidence type="ECO:0000256" key="1">
    <source>
        <dbReference type="ARBA" id="ARBA00022612"/>
    </source>
</evidence>
<keyword evidence="2" id="KW-0472">Membrane</keyword>
<feature type="domain" description="Phage tail tape measure protein" evidence="3">
    <location>
        <begin position="107"/>
        <end position="305"/>
    </location>
</feature>
<dbReference type="PANTHER" id="PTHR37813">
    <property type="entry name" value="FELS-2 PROPHAGE PROTEIN"/>
    <property type="match status" value="1"/>
</dbReference>
<dbReference type="Pfam" id="PF10145">
    <property type="entry name" value="PhageMin_Tail"/>
    <property type="match status" value="1"/>
</dbReference>
<comment type="caution">
    <text evidence="4">The sequence shown here is derived from an EMBL/GenBank/DDBJ whole genome shotgun (WGS) entry which is preliminary data.</text>
</comment>
<dbReference type="InterPro" id="IPR010090">
    <property type="entry name" value="Phage_tape_meas"/>
</dbReference>
<dbReference type="NCBIfam" id="TIGR01760">
    <property type="entry name" value="tape_meas_TP901"/>
    <property type="match status" value="1"/>
</dbReference>
<protein>
    <submittedName>
        <fullName evidence="4">Phage tail tape measure protein</fullName>
    </submittedName>
</protein>
<sequence length="949" mass="99802">MEVFKIFGTLGLKDTEYRNGLRKSENEGRKASQSISKGFNPVNKTFGMVGASAVAMGMGLAGVAGASLGVAVGMVGAVKEGMAFEKQMSKVQSISGSSGHEMGELTAKARELGKSTRYSSTEVAEGFEFMSLAGWNASQQVSAIGPLLNMATAGNMELGRATDIVTDTMTGFGMQANEAGKASDLFAVTQSKTNTSIDQLGEAMKYVSPVANAFGMNLSDTNVILGEFANAGTKGSMAGTALRAGLSRLAGPPKEASKALDALGISTTNTDGSMRNIRDIVGDLSKGFSNLSQEQQIVSAKAIFGQEAFSAWLPVIKGGTAEFDRLKRYMDMSSGSADMMAKVMSNNLDGATKSMMSSASNLGLVLYDKMTPALMSATNGTTGLIEGITNYLDPTGQAVEATQLLAGTKNQLAMEELILGNELKQGIINQEQYDQKLADAKQLMEENLTAKGMLATKEQELAQQLDAGLITQEQYDAQMREAKVVMEQRAEAVRLAQEKEAQWSAVIEGIMGPLQSLGTAFVDLWNAKSGEGVPDSAVKIFEKMGLSPEAQEMAMAVIEGVKQGIDLIMALVTGDWGEASKIAEKIGLTPQTQQAIADVVTGVISIVTNLASGVISLIGPIGSFISMCWDGILQVTNAVWGAISPYVTTIVNQVNSVVTSVIGRVKSFWDNNNQAIKTITQVIWGVISVIFQTTLNVILGVVTTVFPVIRGIIATVMNAVQLVISVVLNVITGNWQGVWNSILTFFQQTWDTIVNVADGVLNGLLSFFQGTVNTIGTVFKVVTKAIGGPFEDAWKIVDKVVGWIGGAVDKVKGFISGIADSAKAVGGAVAGALGFSAPTPASSGGGGRSMAVSDGVAGFAKGGVFKPGMERMVKIGDAKGYDEAIMPLNDDVFQKIGNGVAESLGGTGGKDKDIHLTAKVEMDGKVVGELVADTVERVNTRKKETRKLF</sequence>
<gene>
    <name evidence="4" type="ORF">BJR07_30085</name>
</gene>
<dbReference type="EMBL" id="MPON01000038">
    <property type="protein sequence ID" value="OKA30431.1"/>
    <property type="molecule type" value="Genomic_DNA"/>
</dbReference>
<dbReference type="Proteomes" id="UP000186535">
    <property type="component" value="Unassembled WGS sequence"/>
</dbReference>
<proteinExistence type="predicted"/>
<dbReference type="RefSeq" id="WP_073519208.1">
    <property type="nucleotide sequence ID" value="NZ_MPON01000038.1"/>
</dbReference>